<evidence type="ECO:0000313" key="2">
    <source>
        <dbReference type="Proteomes" id="UP000494135"/>
    </source>
</evidence>
<gene>
    <name evidence="1" type="ORF">LMG29660_01245</name>
</gene>
<proteinExistence type="predicted"/>
<dbReference type="Proteomes" id="UP000494135">
    <property type="component" value="Unassembled WGS sequence"/>
</dbReference>
<sequence length="51" mass="5467">MSMKNVLTIGTIRNAMHDGPRRAVAACMFAIAVGVASRPKPQWPEVGMAAR</sequence>
<evidence type="ECO:0000313" key="1">
    <source>
        <dbReference type="EMBL" id="CAB3750317.1"/>
    </source>
</evidence>
<reference evidence="1 2" key="1">
    <citation type="submission" date="2020-04" db="EMBL/GenBank/DDBJ databases">
        <authorList>
            <person name="De Canck E."/>
        </authorList>
    </citation>
    <scope>NUCLEOTIDE SEQUENCE [LARGE SCALE GENOMIC DNA]</scope>
    <source>
        <strain evidence="1 2">LMG 29660</strain>
    </source>
</reference>
<organism evidence="1 2">
    <name type="scientific">Burkholderia puraquae</name>
    <dbReference type="NCBI Taxonomy" id="1904757"/>
    <lineage>
        <taxon>Bacteria</taxon>
        <taxon>Pseudomonadati</taxon>
        <taxon>Pseudomonadota</taxon>
        <taxon>Betaproteobacteria</taxon>
        <taxon>Burkholderiales</taxon>
        <taxon>Burkholderiaceae</taxon>
        <taxon>Burkholderia</taxon>
        <taxon>Burkholderia cepacia complex</taxon>
    </lineage>
</organism>
<dbReference type="EMBL" id="CADIKG010000002">
    <property type="protein sequence ID" value="CAB3750317.1"/>
    <property type="molecule type" value="Genomic_DNA"/>
</dbReference>
<protein>
    <submittedName>
        <fullName evidence="1">Uncharacterized protein</fullName>
    </submittedName>
</protein>
<accession>A0A6J5DA90</accession>
<name>A0A6J5DA90_9BURK</name>
<dbReference type="AlphaFoldDB" id="A0A6J5DA90"/>